<keyword evidence="1" id="KW-0812">Transmembrane</keyword>
<feature type="transmembrane region" description="Helical" evidence="1">
    <location>
        <begin position="20"/>
        <end position="44"/>
    </location>
</feature>
<name>A0AAV3F6C6_9FLAO</name>
<dbReference type="AlphaFoldDB" id="A0AAV3F6C6"/>
<keyword evidence="1" id="KW-0472">Membrane</keyword>
<dbReference type="EMBL" id="AGEE01000005">
    <property type="protein sequence ID" value="EHO14637.1"/>
    <property type="molecule type" value="Genomic_DNA"/>
</dbReference>
<evidence type="ECO:0000313" key="2">
    <source>
        <dbReference type="EMBL" id="EHO14637.1"/>
    </source>
</evidence>
<evidence type="ECO:0000256" key="1">
    <source>
        <dbReference type="SAM" id="Phobius"/>
    </source>
</evidence>
<dbReference type="Proteomes" id="UP000004834">
    <property type="component" value="Unassembled WGS sequence"/>
</dbReference>
<proteinExistence type="predicted"/>
<keyword evidence="1" id="KW-1133">Transmembrane helix</keyword>
<evidence type="ECO:0000313" key="3">
    <source>
        <dbReference type="Proteomes" id="UP000004834"/>
    </source>
</evidence>
<comment type="caution">
    <text evidence="2">The sequence shown here is derived from an EMBL/GenBank/DDBJ whole genome shotgun (WGS) entry which is preliminary data.</text>
</comment>
<reference evidence="2 3" key="1">
    <citation type="submission" date="2011-11" db="EMBL/GenBank/DDBJ databases">
        <title>The Genome Sequence of Myroides odoratimimus CIP 101113.</title>
        <authorList>
            <person name="Earl A."/>
            <person name="Ward D."/>
            <person name="Feldgarden M."/>
            <person name="Gevers D."/>
            <person name="Huys G."/>
            <person name="Young S.K."/>
            <person name="Zeng Q."/>
            <person name="Gargeya S."/>
            <person name="Fitzgerald M."/>
            <person name="Haas B."/>
            <person name="Abouelleil A."/>
            <person name="Alvarado L."/>
            <person name="Arachchi H.M."/>
            <person name="Berlin A."/>
            <person name="Brown A."/>
            <person name="Chapman S.B."/>
            <person name="Chen Z."/>
            <person name="Dunbar C."/>
            <person name="Freedman E."/>
            <person name="Gearin G."/>
            <person name="Goldberg J."/>
            <person name="Griggs A."/>
            <person name="Gujja S."/>
            <person name="Heiman D."/>
            <person name="Howarth C."/>
            <person name="Larson L."/>
            <person name="Lui A."/>
            <person name="MacDonald P.J.P."/>
            <person name="Montmayeur A."/>
            <person name="Murphy C."/>
            <person name="Neiman D."/>
            <person name="Pearson M."/>
            <person name="Priest M."/>
            <person name="Roberts A."/>
            <person name="Saif S."/>
            <person name="Shea T."/>
            <person name="Shenoy N."/>
            <person name="Sisk P."/>
            <person name="Stolte C."/>
            <person name="Sykes S."/>
            <person name="Wortman J."/>
            <person name="Nusbaum C."/>
            <person name="Birren B."/>
        </authorList>
    </citation>
    <scope>NUCLEOTIDE SEQUENCE [LARGE SCALE GENOMIC DNA]</scope>
    <source>
        <strain evidence="2 3">CIP 101113</strain>
    </source>
</reference>
<accession>A0AAV3F6C6</accession>
<sequence>MLDKVKYVAKLSFIGGSSFFKVYAVGSLSAVFSFTIGLLLFMYGPYNQPGNLGGSAGIMAIFVVFMIAPIQSILLTLIAISNYFVFSMASSHAVKRVANRLLTDKGESLLYPLIDRALDKVISDVSTSDKQNWMQKGFDFSLIQMQIINNIKNQSENKWVKKLLIYGFKKLKVDDIPFNDPKLNIREIIKDRVIQAIREMANPSKKKFWYTILFHWIAVVVILIMNLIYR</sequence>
<feature type="transmembrane region" description="Helical" evidence="1">
    <location>
        <begin position="56"/>
        <end position="86"/>
    </location>
</feature>
<organism evidence="2 3">
    <name type="scientific">Myroides odoratimimus CIP 101113</name>
    <dbReference type="NCBI Taxonomy" id="883154"/>
    <lineage>
        <taxon>Bacteria</taxon>
        <taxon>Pseudomonadati</taxon>
        <taxon>Bacteroidota</taxon>
        <taxon>Flavobacteriia</taxon>
        <taxon>Flavobacteriales</taxon>
        <taxon>Flavobacteriaceae</taxon>
        <taxon>Myroides</taxon>
    </lineage>
</organism>
<protein>
    <submittedName>
        <fullName evidence="2">Uncharacterized protein</fullName>
    </submittedName>
</protein>
<gene>
    <name evidence="2" type="ORF">HMPREF9715_00522</name>
</gene>
<dbReference type="RefSeq" id="WP_006262721.1">
    <property type="nucleotide sequence ID" value="NZ_JH590837.1"/>
</dbReference>
<feature type="transmembrane region" description="Helical" evidence="1">
    <location>
        <begin position="208"/>
        <end position="229"/>
    </location>
</feature>